<dbReference type="AlphaFoldDB" id="A0A3M6UVE1"/>
<protein>
    <recommendedName>
        <fullName evidence="3">Endonuclease/exonuclease/phosphatase domain-containing protein</fullName>
    </recommendedName>
</protein>
<dbReference type="Gene3D" id="3.60.10.10">
    <property type="entry name" value="Endonuclease/exonuclease/phosphatase"/>
    <property type="match status" value="1"/>
</dbReference>
<accession>A0A3M6UVE1</accession>
<keyword evidence="2" id="KW-1185">Reference proteome</keyword>
<evidence type="ECO:0000313" key="2">
    <source>
        <dbReference type="Proteomes" id="UP000275408"/>
    </source>
</evidence>
<comment type="caution">
    <text evidence="1">The sequence shown here is derived from an EMBL/GenBank/DDBJ whole genome shotgun (WGS) entry which is preliminary data.</text>
</comment>
<proteinExistence type="predicted"/>
<evidence type="ECO:0000313" key="1">
    <source>
        <dbReference type="EMBL" id="RMX57605.1"/>
    </source>
</evidence>
<dbReference type="InterPro" id="IPR036691">
    <property type="entry name" value="Endo/exonu/phosph_ase_sf"/>
</dbReference>
<dbReference type="Gene3D" id="3.30.70.1820">
    <property type="entry name" value="L1 transposable element, RRM domain"/>
    <property type="match status" value="1"/>
</dbReference>
<gene>
    <name evidence="1" type="ORF">pdam_00015745</name>
</gene>
<dbReference type="EMBL" id="RCHS01000628">
    <property type="protein sequence ID" value="RMX57605.1"/>
    <property type="molecule type" value="Genomic_DNA"/>
</dbReference>
<name>A0A3M6UVE1_POCDA</name>
<reference evidence="1 2" key="1">
    <citation type="journal article" date="2018" name="Sci. Rep.">
        <title>Comparative analysis of the Pocillopora damicornis genome highlights role of immune system in coral evolution.</title>
        <authorList>
            <person name="Cunning R."/>
            <person name="Bay R.A."/>
            <person name="Gillette P."/>
            <person name="Baker A.C."/>
            <person name="Traylor-Knowles N."/>
        </authorList>
    </citation>
    <scope>NUCLEOTIDE SEQUENCE [LARGE SCALE GENOMIC DNA]</scope>
    <source>
        <strain evidence="1">RSMAS</strain>
        <tissue evidence="1">Whole animal</tissue>
    </source>
</reference>
<dbReference type="SUPFAM" id="SSF56219">
    <property type="entry name" value="DNase I-like"/>
    <property type="match status" value="1"/>
</dbReference>
<organism evidence="1 2">
    <name type="scientific">Pocillopora damicornis</name>
    <name type="common">Cauliflower coral</name>
    <name type="synonym">Millepora damicornis</name>
    <dbReference type="NCBI Taxonomy" id="46731"/>
    <lineage>
        <taxon>Eukaryota</taxon>
        <taxon>Metazoa</taxon>
        <taxon>Cnidaria</taxon>
        <taxon>Anthozoa</taxon>
        <taxon>Hexacorallia</taxon>
        <taxon>Scleractinia</taxon>
        <taxon>Astrocoeniina</taxon>
        <taxon>Pocilloporidae</taxon>
        <taxon>Pocillopora</taxon>
    </lineage>
</organism>
<sequence length="329" mass="38326">MDVVQLNEVITFDLNLELGELLLEKRDKDKQIEYLQTQHLYLELYRRRENLKFFGIPESEASSLEGKDAVGPIDVLCDCLHNVLGFGDPKRNMEFQQVHRIAKSVPGKPMLILARFLHYQNRETVLRVGFELKDTDEVVFPFGEVGRTDIEFSLLSLNARGIRTFEKRKAIFSWLLNSGANICFLQEPTVLKKSKISRENIGEEKMFFLHGRSHSRGVLVLVRDSLDFQLRSIKVDSQGRHVFLEFSIQESPYFLLNINTPNKCINDSDYCELLTTEYVNWLDKRILWDLIKYKIRQRTITFSKGQARKRGAKLQKAYTLAMTLNKEIN</sequence>
<evidence type="ECO:0008006" key="3">
    <source>
        <dbReference type="Google" id="ProtNLM"/>
    </source>
</evidence>
<dbReference type="Proteomes" id="UP000275408">
    <property type="component" value="Unassembled WGS sequence"/>
</dbReference>